<keyword evidence="2" id="KW-0489">Methyltransferase</keyword>
<dbReference type="Gene3D" id="3.40.50.150">
    <property type="entry name" value="Vaccinia Virus protein VP39"/>
    <property type="match status" value="1"/>
</dbReference>
<dbReference type="GO" id="GO:0005886">
    <property type="term" value="C:plasma membrane"/>
    <property type="evidence" value="ECO:0007669"/>
    <property type="project" value="TreeGrafter"/>
</dbReference>
<keyword evidence="2" id="KW-0808">Transferase</keyword>
<dbReference type="InterPro" id="IPR029063">
    <property type="entry name" value="SAM-dependent_MTases_sf"/>
</dbReference>
<proteinExistence type="predicted"/>
<dbReference type="GO" id="GO:0006888">
    <property type="term" value="P:endoplasmic reticulum to Golgi vesicle-mediated transport"/>
    <property type="evidence" value="ECO:0007669"/>
    <property type="project" value="TreeGrafter"/>
</dbReference>
<accession>A0A3D8IR60</accession>
<sequence length="278" mass="32084">MVFVFLKGKNIIFLIICGGGGYTQYTYKVLNTFTFYKSKQDLCILNRVLALLDIWWLQQIQGAEFHGQLGQDIIAYTILKHKKHGFFVDIAAHDGISSNNTLLFERLGWNGFCVEANPETFKKLQQNRKCDCYNKAVFSKNIGITRFATTSADFLDTLEITMTKNHKERMENVSSGNVKYIEVQTITFNELMANYPDVTHIDFMSLDVEGGELEVLKGIDFDKYTFGVMTIEHNYVQSRKMDIINLLHDKGYRILFENNFDIMFVRNERIGFVAHTAI</sequence>
<dbReference type="GO" id="GO:0008168">
    <property type="term" value="F:methyltransferase activity"/>
    <property type="evidence" value="ECO:0007669"/>
    <property type="project" value="UniProtKB-KW"/>
</dbReference>
<dbReference type="PANTHER" id="PTHR34009:SF2">
    <property type="entry name" value="PROTEIN STAR"/>
    <property type="match status" value="1"/>
</dbReference>
<keyword evidence="3" id="KW-1185">Reference proteome</keyword>
<name>A0A3D8IR60_9HELI</name>
<dbReference type="OrthoDB" id="9810122at2"/>
<evidence type="ECO:0000259" key="1">
    <source>
        <dbReference type="Pfam" id="PF05050"/>
    </source>
</evidence>
<dbReference type="Proteomes" id="UP000256379">
    <property type="component" value="Unassembled WGS sequence"/>
</dbReference>
<dbReference type="GO" id="GO:0016197">
    <property type="term" value="P:endosomal transport"/>
    <property type="evidence" value="ECO:0007669"/>
    <property type="project" value="TreeGrafter"/>
</dbReference>
<dbReference type="RefSeq" id="WP_115542119.1">
    <property type="nucleotide sequence ID" value="NZ_NXLQ01000001.1"/>
</dbReference>
<evidence type="ECO:0000313" key="2">
    <source>
        <dbReference type="EMBL" id="RDU67593.1"/>
    </source>
</evidence>
<organism evidence="2 3">
    <name type="scientific">Helicobacter didelphidarum</name>
    <dbReference type="NCBI Taxonomy" id="2040648"/>
    <lineage>
        <taxon>Bacteria</taxon>
        <taxon>Pseudomonadati</taxon>
        <taxon>Campylobacterota</taxon>
        <taxon>Epsilonproteobacteria</taxon>
        <taxon>Campylobacterales</taxon>
        <taxon>Helicobacteraceae</taxon>
        <taxon>Helicobacter</taxon>
    </lineage>
</organism>
<dbReference type="PANTHER" id="PTHR34009">
    <property type="entry name" value="PROTEIN STAR"/>
    <property type="match status" value="1"/>
</dbReference>
<dbReference type="GO" id="GO:0005737">
    <property type="term" value="C:cytoplasm"/>
    <property type="evidence" value="ECO:0007669"/>
    <property type="project" value="GOC"/>
</dbReference>
<dbReference type="SUPFAM" id="SSF53335">
    <property type="entry name" value="S-adenosyl-L-methionine-dependent methyltransferases"/>
    <property type="match status" value="1"/>
</dbReference>
<evidence type="ECO:0000313" key="3">
    <source>
        <dbReference type="Proteomes" id="UP000256379"/>
    </source>
</evidence>
<dbReference type="Pfam" id="PF05050">
    <property type="entry name" value="Methyltransf_21"/>
    <property type="match status" value="1"/>
</dbReference>
<dbReference type="NCBIfam" id="TIGR01444">
    <property type="entry name" value="fkbM_fam"/>
    <property type="match status" value="1"/>
</dbReference>
<comment type="caution">
    <text evidence="2">The sequence shown here is derived from an EMBL/GenBank/DDBJ whole genome shotgun (WGS) entry which is preliminary data.</text>
</comment>
<dbReference type="GO" id="GO:0032259">
    <property type="term" value="P:methylation"/>
    <property type="evidence" value="ECO:0007669"/>
    <property type="project" value="UniProtKB-KW"/>
</dbReference>
<dbReference type="AlphaFoldDB" id="A0A3D8IR60"/>
<dbReference type="InterPro" id="IPR053202">
    <property type="entry name" value="EGF_Rcpt_Signaling_Reg"/>
</dbReference>
<dbReference type="InterPro" id="IPR006342">
    <property type="entry name" value="FkbM_mtfrase"/>
</dbReference>
<reference evidence="2 3" key="1">
    <citation type="submission" date="2018-04" db="EMBL/GenBank/DDBJ databases">
        <title>Novel Campyloabacter and Helicobacter Species and Strains.</title>
        <authorList>
            <person name="Mannion A.J."/>
            <person name="Shen Z."/>
            <person name="Fox J.G."/>
        </authorList>
    </citation>
    <scope>NUCLEOTIDE SEQUENCE [LARGE SCALE GENOMIC DNA]</scope>
    <source>
        <strain evidence="2 3">MIT 17-337</strain>
    </source>
</reference>
<feature type="domain" description="Methyltransferase FkbM" evidence="1">
    <location>
        <begin position="89"/>
        <end position="254"/>
    </location>
</feature>
<protein>
    <submittedName>
        <fullName evidence="2">FkbM family methyltransferase</fullName>
    </submittedName>
</protein>
<dbReference type="EMBL" id="NXLQ01000001">
    <property type="protein sequence ID" value="RDU67593.1"/>
    <property type="molecule type" value="Genomic_DNA"/>
</dbReference>
<gene>
    <name evidence="2" type="ORF">CQA53_00875</name>
</gene>